<dbReference type="OMA" id="HEADMAD"/>
<name>A8P4I0_COPC7</name>
<dbReference type="PANTHER" id="PTHR10903">
    <property type="entry name" value="GTPASE, IMAP FAMILY MEMBER-RELATED"/>
    <property type="match status" value="1"/>
</dbReference>
<evidence type="ECO:0000256" key="12">
    <source>
        <dbReference type="ARBA" id="ARBA00022989"/>
    </source>
</evidence>
<keyword evidence="8" id="KW-0378">Hydrolase</keyword>
<dbReference type="GeneID" id="6015344"/>
<dbReference type="GO" id="GO:0016787">
    <property type="term" value="F:hydrolase activity"/>
    <property type="evidence" value="ECO:0007669"/>
    <property type="project" value="UniProtKB-KW"/>
</dbReference>
<feature type="compositionally biased region" description="Low complexity" evidence="16">
    <location>
        <begin position="63"/>
        <end position="77"/>
    </location>
</feature>
<keyword evidence="15" id="KW-0175">Coiled coil</keyword>
<keyword evidence="9" id="KW-1002">Plastid outer membrane</keyword>
<evidence type="ECO:0000256" key="13">
    <source>
        <dbReference type="ARBA" id="ARBA00023136"/>
    </source>
</evidence>
<dbReference type="Proteomes" id="UP000001861">
    <property type="component" value="Unassembled WGS sequence"/>
</dbReference>
<evidence type="ECO:0000313" key="18">
    <source>
        <dbReference type="EMBL" id="EAU83067.2"/>
    </source>
</evidence>
<keyword evidence="5" id="KW-0934">Plastid</keyword>
<dbReference type="InterPro" id="IPR045058">
    <property type="entry name" value="GIMA/IAN/Toc"/>
</dbReference>
<evidence type="ECO:0000256" key="9">
    <source>
        <dbReference type="ARBA" id="ARBA00022805"/>
    </source>
</evidence>
<evidence type="ECO:0000256" key="10">
    <source>
        <dbReference type="ARBA" id="ARBA00022842"/>
    </source>
</evidence>
<evidence type="ECO:0000259" key="17">
    <source>
        <dbReference type="Pfam" id="PF01926"/>
    </source>
</evidence>
<dbReference type="GO" id="GO:0016020">
    <property type="term" value="C:membrane"/>
    <property type="evidence" value="ECO:0007669"/>
    <property type="project" value="UniProtKB-SubCell"/>
</dbReference>
<accession>A8P4I0</accession>
<evidence type="ECO:0000256" key="2">
    <source>
        <dbReference type="ARBA" id="ARBA00004167"/>
    </source>
</evidence>
<dbReference type="GO" id="GO:0046872">
    <property type="term" value="F:metal ion binding"/>
    <property type="evidence" value="ECO:0007669"/>
    <property type="project" value="UniProtKB-KW"/>
</dbReference>
<dbReference type="InParanoid" id="A8P4I0"/>
<reference evidence="18 19" key="1">
    <citation type="journal article" date="2010" name="Proc. Natl. Acad. Sci. U.S.A.">
        <title>Insights into evolution of multicellular fungi from the assembled chromosomes of the mushroom Coprinopsis cinerea (Coprinus cinereus).</title>
        <authorList>
            <person name="Stajich J.E."/>
            <person name="Wilke S.K."/>
            <person name="Ahren D."/>
            <person name="Au C.H."/>
            <person name="Birren B.W."/>
            <person name="Borodovsky M."/>
            <person name="Burns C."/>
            <person name="Canback B."/>
            <person name="Casselton L.A."/>
            <person name="Cheng C.K."/>
            <person name="Deng J."/>
            <person name="Dietrich F.S."/>
            <person name="Fargo D.C."/>
            <person name="Farman M.L."/>
            <person name="Gathman A.C."/>
            <person name="Goldberg J."/>
            <person name="Guigo R."/>
            <person name="Hoegger P.J."/>
            <person name="Hooker J.B."/>
            <person name="Huggins A."/>
            <person name="James T.Y."/>
            <person name="Kamada T."/>
            <person name="Kilaru S."/>
            <person name="Kodira C."/>
            <person name="Kues U."/>
            <person name="Kupfer D."/>
            <person name="Kwan H.S."/>
            <person name="Lomsadze A."/>
            <person name="Li W."/>
            <person name="Lilly W.W."/>
            <person name="Ma L.J."/>
            <person name="Mackey A.J."/>
            <person name="Manning G."/>
            <person name="Martin F."/>
            <person name="Muraguchi H."/>
            <person name="Natvig D.O."/>
            <person name="Palmerini H."/>
            <person name="Ramesh M.A."/>
            <person name="Rehmeyer C.J."/>
            <person name="Roe B.A."/>
            <person name="Shenoy N."/>
            <person name="Stanke M."/>
            <person name="Ter-Hovhannisyan V."/>
            <person name="Tunlid A."/>
            <person name="Velagapudi R."/>
            <person name="Vision T.J."/>
            <person name="Zeng Q."/>
            <person name="Zolan M.E."/>
            <person name="Pukkila P.J."/>
        </authorList>
    </citation>
    <scope>NUCLEOTIDE SEQUENCE [LARGE SCALE GENOMIC DNA]</scope>
    <source>
        <strain evidence="19">Okayama-7 / 130 / ATCC MYA-4618 / FGSC 9003</strain>
    </source>
</reference>
<dbReference type="OrthoDB" id="8954335at2759"/>
<proteinExistence type="predicted"/>
<evidence type="ECO:0000256" key="8">
    <source>
        <dbReference type="ARBA" id="ARBA00022801"/>
    </source>
</evidence>
<keyword evidence="19" id="KW-1185">Reference proteome</keyword>
<keyword evidence="4" id="KW-0150">Chloroplast</keyword>
<dbReference type="Gene3D" id="3.40.50.300">
    <property type="entry name" value="P-loop containing nucleotide triphosphate hydrolases"/>
    <property type="match status" value="1"/>
</dbReference>
<dbReference type="eggNOG" id="ENOG502S03K">
    <property type="taxonomic scope" value="Eukaryota"/>
</dbReference>
<dbReference type="HOGENOM" id="CLU_018003_1_0_1"/>
<evidence type="ECO:0000256" key="7">
    <source>
        <dbReference type="ARBA" id="ARBA00022723"/>
    </source>
</evidence>
<evidence type="ECO:0000256" key="4">
    <source>
        <dbReference type="ARBA" id="ARBA00022528"/>
    </source>
</evidence>
<dbReference type="GO" id="GO:0015031">
    <property type="term" value="P:protein transport"/>
    <property type="evidence" value="ECO:0007669"/>
    <property type="project" value="UniProtKB-KW"/>
</dbReference>
<keyword evidence="6" id="KW-0812">Transmembrane</keyword>
<comment type="subcellular location">
    <subcellularLocation>
        <location evidence="2">Membrane</location>
        <topology evidence="2">Single-pass membrane protein</topology>
    </subcellularLocation>
    <subcellularLocation>
        <location evidence="14">Plastid</location>
        <location evidence="14">Chloroplast outer membrane</location>
    </subcellularLocation>
</comment>
<keyword evidence="10" id="KW-0460">Magnesium</keyword>
<dbReference type="KEGG" id="cci:CC1G_12375"/>
<dbReference type="AlphaFoldDB" id="A8P4I0"/>
<sequence>MAMYASAPPPFPQPSYPDANVWEPEREVESGYVNVDPQYVPRNGYRTGTGAAFGSDPADHGTEASAPSTTSKAKTSAQSPMPEESEVVIAVMGATGSGKTTFINTASGSTLRIGKGLRSCTNVVQIAESFYLDGRKVVLIDTPGFDDTTKSDTDILRMIAAFLTTTYEQGIKLAGVLYIHRISDFRMGGISTRNFKMFRQLCGESTLKNVVILTNMWGQVNPEVGEARERELATDPLFFKPVLDKGAQMLRHDNTPESAQRVLRYIIGNHPLTLQIQRELVDEGKDILQTAAGEELNRELLAQLKKHEADMADLQREMQGLSLQLFSIESDIQANRNTEAMREKDEETRREIEAEQMKLRAEMNRVRNDAEKLASNYQEEKERLEEQMREMMRESQRAQEETAARYQEQIDALEARLRDSAAASLAERQAIQKELDELRRRPPPSRGGFFGMIGAALDRIFGIHR</sequence>
<dbReference type="PANTHER" id="PTHR10903:SF135">
    <property type="entry name" value="TRANSLOCASE OF CHLOROPLAST 120, CHLOROPLASTIC-RELATED"/>
    <property type="match status" value="1"/>
</dbReference>
<evidence type="ECO:0000256" key="3">
    <source>
        <dbReference type="ARBA" id="ARBA00022448"/>
    </source>
</evidence>
<evidence type="ECO:0000256" key="5">
    <source>
        <dbReference type="ARBA" id="ARBA00022640"/>
    </source>
</evidence>
<dbReference type="InterPro" id="IPR027417">
    <property type="entry name" value="P-loop_NTPase"/>
</dbReference>
<evidence type="ECO:0000313" key="19">
    <source>
        <dbReference type="Proteomes" id="UP000001861"/>
    </source>
</evidence>
<evidence type="ECO:0000256" key="14">
    <source>
        <dbReference type="ARBA" id="ARBA00024013"/>
    </source>
</evidence>
<keyword evidence="11" id="KW-0653">Protein transport</keyword>
<evidence type="ECO:0000256" key="11">
    <source>
        <dbReference type="ARBA" id="ARBA00022927"/>
    </source>
</evidence>
<dbReference type="EMBL" id="AACS02000004">
    <property type="protein sequence ID" value="EAU83067.2"/>
    <property type="molecule type" value="Genomic_DNA"/>
</dbReference>
<keyword evidence="3" id="KW-0813">Transport</keyword>
<feature type="coiled-coil region" evidence="15">
    <location>
        <begin position="297"/>
        <end position="441"/>
    </location>
</feature>
<keyword evidence="13" id="KW-0472">Membrane</keyword>
<keyword evidence="12" id="KW-1133">Transmembrane helix</keyword>
<evidence type="ECO:0000256" key="15">
    <source>
        <dbReference type="SAM" id="Coils"/>
    </source>
</evidence>
<dbReference type="VEuPathDB" id="FungiDB:CC1G_12375"/>
<protein>
    <recommendedName>
        <fullName evidence="17">G domain-containing protein</fullName>
    </recommendedName>
</protein>
<dbReference type="Pfam" id="PF01926">
    <property type="entry name" value="MMR_HSR1"/>
    <property type="match status" value="1"/>
</dbReference>
<organism evidence="18 19">
    <name type="scientific">Coprinopsis cinerea (strain Okayama-7 / 130 / ATCC MYA-4618 / FGSC 9003)</name>
    <name type="common">Inky cap fungus</name>
    <name type="synonym">Hormographiella aspergillata</name>
    <dbReference type="NCBI Taxonomy" id="240176"/>
    <lineage>
        <taxon>Eukaryota</taxon>
        <taxon>Fungi</taxon>
        <taxon>Dikarya</taxon>
        <taxon>Basidiomycota</taxon>
        <taxon>Agaricomycotina</taxon>
        <taxon>Agaricomycetes</taxon>
        <taxon>Agaricomycetidae</taxon>
        <taxon>Agaricales</taxon>
        <taxon>Agaricineae</taxon>
        <taxon>Psathyrellaceae</taxon>
        <taxon>Coprinopsis</taxon>
    </lineage>
</organism>
<dbReference type="SUPFAM" id="SSF52540">
    <property type="entry name" value="P-loop containing nucleoside triphosphate hydrolases"/>
    <property type="match status" value="1"/>
</dbReference>
<comment type="cofactor">
    <cofactor evidence="1">
        <name>Mg(2+)</name>
        <dbReference type="ChEBI" id="CHEBI:18420"/>
    </cofactor>
</comment>
<feature type="region of interest" description="Disordered" evidence="16">
    <location>
        <begin position="1"/>
        <end position="83"/>
    </location>
</feature>
<dbReference type="InterPro" id="IPR006073">
    <property type="entry name" value="GTP-bd"/>
</dbReference>
<feature type="domain" description="G" evidence="17">
    <location>
        <begin position="89"/>
        <end position="163"/>
    </location>
</feature>
<evidence type="ECO:0000256" key="1">
    <source>
        <dbReference type="ARBA" id="ARBA00001946"/>
    </source>
</evidence>
<keyword evidence="7" id="KW-0479">Metal-binding</keyword>
<dbReference type="CDD" id="cd00882">
    <property type="entry name" value="Ras_like_GTPase"/>
    <property type="match status" value="1"/>
</dbReference>
<gene>
    <name evidence="18" type="ORF">CC1G_12375</name>
</gene>
<dbReference type="RefSeq" id="XP_001838752.2">
    <property type="nucleotide sequence ID" value="XM_001838700.2"/>
</dbReference>
<evidence type="ECO:0000256" key="6">
    <source>
        <dbReference type="ARBA" id="ARBA00022692"/>
    </source>
</evidence>
<comment type="caution">
    <text evidence="18">The sequence shown here is derived from an EMBL/GenBank/DDBJ whole genome shotgun (WGS) entry which is preliminary data.</text>
</comment>
<evidence type="ECO:0000256" key="16">
    <source>
        <dbReference type="SAM" id="MobiDB-lite"/>
    </source>
</evidence>
<dbReference type="GO" id="GO:0005525">
    <property type="term" value="F:GTP binding"/>
    <property type="evidence" value="ECO:0007669"/>
    <property type="project" value="InterPro"/>
</dbReference>